<dbReference type="AlphaFoldDB" id="A0AAV9Z8P2"/>
<keyword evidence="3" id="KW-1185">Reference proteome</keyword>
<accession>A0AAV9Z8P2</accession>
<name>A0AAV9Z8P2_9AGAR</name>
<sequence>MSSFEGPVLSDTEEAAIRTLHKSVKATSYEDAADQDEFLIASANTILQFKNQIRSFALTPEVGQCVFVIRTKLQANNSRLKTPPNADILKSLTDFAGEISRLRQLIQDRNRATTARVRAEEGVAARAERREALQSVARNQRPNKTRDTDVVSIPSDSDNDIHPGHSPIVVEPPSSPAKSENTVVGSPTQVCSTGLLSPLDEIQTLMLSMGLTDSPAAPPISPLSRPRSLPVLEPSHPRFPRILASALGQIQVPPNRHHSSHGLVARCGSHKMAATYIAGSPISPGFNAAVPVLHSYSAIPRFHRPNLSFGSGWSSSKPKSIGSSSRRNKLHGRSKQFKPLPGFFPNPKVLRASPRSKAAKIKRCWFCSSPGHFIATCPAREVD</sequence>
<evidence type="ECO:0008006" key="4">
    <source>
        <dbReference type="Google" id="ProtNLM"/>
    </source>
</evidence>
<feature type="region of interest" description="Disordered" evidence="1">
    <location>
        <begin position="134"/>
        <end position="186"/>
    </location>
</feature>
<reference evidence="2 3" key="1">
    <citation type="journal article" date="2024" name="J Genomics">
        <title>Draft genome sequencing and assembly of Favolaschia claudopus CIRM-BRFM 2984 isolated from oak limbs.</title>
        <authorList>
            <person name="Navarro D."/>
            <person name="Drula E."/>
            <person name="Chaduli D."/>
            <person name="Cazenave R."/>
            <person name="Ahrendt S."/>
            <person name="Wang J."/>
            <person name="Lipzen A."/>
            <person name="Daum C."/>
            <person name="Barry K."/>
            <person name="Grigoriev I.V."/>
            <person name="Favel A."/>
            <person name="Rosso M.N."/>
            <person name="Martin F."/>
        </authorList>
    </citation>
    <scope>NUCLEOTIDE SEQUENCE [LARGE SCALE GENOMIC DNA]</scope>
    <source>
        <strain evidence="2 3">CIRM-BRFM 2984</strain>
    </source>
</reference>
<evidence type="ECO:0000256" key="1">
    <source>
        <dbReference type="SAM" id="MobiDB-lite"/>
    </source>
</evidence>
<feature type="region of interest" description="Disordered" evidence="1">
    <location>
        <begin position="311"/>
        <end position="342"/>
    </location>
</feature>
<dbReference type="Proteomes" id="UP001362999">
    <property type="component" value="Unassembled WGS sequence"/>
</dbReference>
<organism evidence="2 3">
    <name type="scientific">Favolaschia claudopus</name>
    <dbReference type="NCBI Taxonomy" id="2862362"/>
    <lineage>
        <taxon>Eukaryota</taxon>
        <taxon>Fungi</taxon>
        <taxon>Dikarya</taxon>
        <taxon>Basidiomycota</taxon>
        <taxon>Agaricomycotina</taxon>
        <taxon>Agaricomycetes</taxon>
        <taxon>Agaricomycetidae</taxon>
        <taxon>Agaricales</taxon>
        <taxon>Marasmiineae</taxon>
        <taxon>Mycenaceae</taxon>
        <taxon>Favolaschia</taxon>
    </lineage>
</organism>
<protein>
    <recommendedName>
        <fullName evidence="4">CCHC-type domain-containing protein</fullName>
    </recommendedName>
</protein>
<feature type="compositionally biased region" description="Low complexity" evidence="1">
    <location>
        <begin position="311"/>
        <end position="325"/>
    </location>
</feature>
<proteinExistence type="predicted"/>
<evidence type="ECO:0000313" key="3">
    <source>
        <dbReference type="Proteomes" id="UP001362999"/>
    </source>
</evidence>
<feature type="compositionally biased region" description="Polar residues" evidence="1">
    <location>
        <begin position="176"/>
        <end position="186"/>
    </location>
</feature>
<comment type="caution">
    <text evidence="2">The sequence shown here is derived from an EMBL/GenBank/DDBJ whole genome shotgun (WGS) entry which is preliminary data.</text>
</comment>
<evidence type="ECO:0000313" key="2">
    <source>
        <dbReference type="EMBL" id="KAK6974587.1"/>
    </source>
</evidence>
<dbReference type="EMBL" id="JAWWNJ010000183">
    <property type="protein sequence ID" value="KAK6974587.1"/>
    <property type="molecule type" value="Genomic_DNA"/>
</dbReference>
<gene>
    <name evidence="2" type="ORF">R3P38DRAFT_597490</name>
</gene>
<feature type="compositionally biased region" description="Basic residues" evidence="1">
    <location>
        <begin position="326"/>
        <end position="336"/>
    </location>
</feature>